<comment type="similarity">
    <text evidence="2">Belongs to the KdsC family.</text>
</comment>
<protein>
    <submittedName>
        <fullName evidence="8">3-deoxy-D-manno-octulosonate 8-phosphate phosphatase, YrbI family</fullName>
    </submittedName>
</protein>
<dbReference type="Gene3D" id="3.40.50.1000">
    <property type="entry name" value="HAD superfamily/HAD-like"/>
    <property type="match status" value="1"/>
</dbReference>
<feature type="binding site" evidence="7">
    <location>
        <position position="133"/>
    </location>
    <ligand>
        <name>Mg(2+)</name>
        <dbReference type="ChEBI" id="CHEBI:18420"/>
    </ligand>
</feature>
<evidence type="ECO:0000256" key="2">
    <source>
        <dbReference type="ARBA" id="ARBA00005893"/>
    </source>
</evidence>
<keyword evidence="4 7" id="KW-0479">Metal-binding</keyword>
<dbReference type="STRING" id="861299.J421_3255"/>
<feature type="binding site" evidence="7">
    <location>
        <position position="36"/>
    </location>
    <ligand>
        <name>Mg(2+)</name>
        <dbReference type="ChEBI" id="CHEBI:18420"/>
    </ligand>
</feature>
<organism evidence="8 9">
    <name type="scientific">Gemmatirosa kalamazoonensis</name>
    <dbReference type="NCBI Taxonomy" id="861299"/>
    <lineage>
        <taxon>Bacteria</taxon>
        <taxon>Pseudomonadati</taxon>
        <taxon>Gemmatimonadota</taxon>
        <taxon>Gemmatimonadia</taxon>
        <taxon>Gemmatimonadales</taxon>
        <taxon>Gemmatimonadaceae</taxon>
        <taxon>Gemmatirosa</taxon>
    </lineage>
</organism>
<dbReference type="InterPro" id="IPR050793">
    <property type="entry name" value="CMP-NeuNAc_synthase"/>
</dbReference>
<dbReference type="PANTHER" id="PTHR21485">
    <property type="entry name" value="HAD SUPERFAMILY MEMBERS CMAS AND KDSC"/>
    <property type="match status" value="1"/>
</dbReference>
<feature type="binding site" evidence="7">
    <location>
        <position position="38"/>
    </location>
    <ligand>
        <name>substrate</name>
    </ligand>
</feature>
<dbReference type="SFLD" id="SFLDG01138">
    <property type="entry name" value="C1.6.2:_Deoxy-d-mannose-octulo"/>
    <property type="match status" value="1"/>
</dbReference>
<dbReference type="GO" id="GO:0008781">
    <property type="term" value="F:N-acylneuraminate cytidylyltransferase activity"/>
    <property type="evidence" value="ECO:0007669"/>
    <property type="project" value="TreeGrafter"/>
</dbReference>
<dbReference type="RefSeq" id="WP_148306359.1">
    <property type="nucleotide sequence ID" value="NZ_CP007128.1"/>
</dbReference>
<dbReference type="EMBL" id="CP007128">
    <property type="protein sequence ID" value="AHG90792.1"/>
    <property type="molecule type" value="Genomic_DNA"/>
</dbReference>
<gene>
    <name evidence="8" type="ORF">J421_3255</name>
</gene>
<dbReference type="InterPro" id="IPR036412">
    <property type="entry name" value="HAD-like_sf"/>
</dbReference>
<dbReference type="SFLD" id="SFLDS00003">
    <property type="entry name" value="Haloacid_Dehalogenase"/>
    <property type="match status" value="1"/>
</dbReference>
<dbReference type="PIRSF" id="PIRSF006118">
    <property type="entry name" value="KDO8-P_Ptase"/>
    <property type="match status" value="1"/>
</dbReference>
<dbReference type="Pfam" id="PF08282">
    <property type="entry name" value="Hydrolase_3"/>
    <property type="match status" value="1"/>
</dbReference>
<dbReference type="AlphaFoldDB" id="W0RK36"/>
<name>W0RK36_9BACT</name>
<evidence type="ECO:0000256" key="3">
    <source>
        <dbReference type="ARBA" id="ARBA00011881"/>
    </source>
</evidence>
<dbReference type="GO" id="GO:0016788">
    <property type="term" value="F:hydrolase activity, acting on ester bonds"/>
    <property type="evidence" value="ECO:0007669"/>
    <property type="project" value="InterPro"/>
</dbReference>
<proteinExistence type="inferred from homology"/>
<keyword evidence="6 7" id="KW-0460">Magnesium</keyword>
<comment type="cofactor">
    <cofactor evidence="1 7">
        <name>Mg(2+)</name>
        <dbReference type="ChEBI" id="CHEBI:18420"/>
    </cofactor>
</comment>
<dbReference type="GO" id="GO:0046872">
    <property type="term" value="F:metal ion binding"/>
    <property type="evidence" value="ECO:0007669"/>
    <property type="project" value="UniProtKB-KW"/>
</dbReference>
<evidence type="ECO:0000256" key="5">
    <source>
        <dbReference type="ARBA" id="ARBA00022801"/>
    </source>
</evidence>
<evidence type="ECO:0000256" key="6">
    <source>
        <dbReference type="ARBA" id="ARBA00022842"/>
    </source>
</evidence>
<evidence type="ECO:0000256" key="1">
    <source>
        <dbReference type="ARBA" id="ARBA00001946"/>
    </source>
</evidence>
<dbReference type="NCBIfam" id="TIGR01670">
    <property type="entry name" value="KdsC-phosphatas"/>
    <property type="match status" value="1"/>
</dbReference>
<dbReference type="InterPro" id="IPR010023">
    <property type="entry name" value="KdsC_fam"/>
</dbReference>
<accession>W0RK36</accession>
<dbReference type="InParanoid" id="W0RK36"/>
<comment type="subunit">
    <text evidence="3">Homotetramer.</text>
</comment>
<dbReference type="KEGG" id="gba:J421_3255"/>
<reference evidence="8 9" key="1">
    <citation type="journal article" date="2014" name="Genome Announc.">
        <title>Genome Sequence and Methylome of Soil Bacterium Gemmatirosa kalamazoonensis KBS708T, a Member of the Rarely Cultivated Gemmatimonadetes Phylum.</title>
        <authorList>
            <person name="Debruyn J.M."/>
            <person name="Radosevich M."/>
            <person name="Wommack K.E."/>
            <person name="Polson S.W."/>
            <person name="Hauser L.J."/>
            <person name="Fawaz M.N."/>
            <person name="Korlach J."/>
            <person name="Tsai Y.C."/>
        </authorList>
    </citation>
    <scope>NUCLEOTIDE SEQUENCE [LARGE SCALE GENOMIC DNA]</scope>
    <source>
        <strain evidence="8 9">KBS708</strain>
    </source>
</reference>
<evidence type="ECO:0000256" key="4">
    <source>
        <dbReference type="ARBA" id="ARBA00022723"/>
    </source>
</evidence>
<dbReference type="Proteomes" id="UP000019151">
    <property type="component" value="Chromosome"/>
</dbReference>
<dbReference type="PANTHER" id="PTHR21485:SF3">
    <property type="entry name" value="N-ACYLNEURAMINATE CYTIDYLYLTRANSFERASE"/>
    <property type="match status" value="1"/>
</dbReference>
<dbReference type="SUPFAM" id="SSF56784">
    <property type="entry name" value="HAD-like"/>
    <property type="match status" value="1"/>
</dbReference>
<dbReference type="OrthoDB" id="9805604at2"/>
<evidence type="ECO:0000313" key="8">
    <source>
        <dbReference type="EMBL" id="AHG90792.1"/>
    </source>
</evidence>
<dbReference type="eggNOG" id="COG1778">
    <property type="taxonomic scope" value="Bacteria"/>
</dbReference>
<keyword evidence="5" id="KW-0378">Hydrolase</keyword>
<dbReference type="InterPro" id="IPR023214">
    <property type="entry name" value="HAD_sf"/>
</dbReference>
<evidence type="ECO:0000313" key="9">
    <source>
        <dbReference type="Proteomes" id="UP000019151"/>
    </source>
</evidence>
<dbReference type="SFLD" id="SFLDG01136">
    <property type="entry name" value="C1.6:_Phosphoserine_Phosphatas"/>
    <property type="match status" value="1"/>
</dbReference>
<keyword evidence="9" id="KW-1185">Reference proteome</keyword>
<dbReference type="HOGENOM" id="CLU_106694_0_1_0"/>
<sequence>MTAFPPLLGGNGTTTSARAPVFPADLARRIRWVGFDVDGVLTDGGIYLGDVVGRRLEFKRYDIQDGLGILMLRMAGIRTGIVTGRVSESVRLRAEELGVDDLVQDARAMKLRAIRRIGEEHGIGLDEMAYLGDDLPDVAVLRAVGLPVVVANATDDAWREARRFTLTRGGGRGAVREFAELLLKARGEWDAIVERYVSSRAMDVEPEGVVP</sequence>
<evidence type="ECO:0000256" key="7">
    <source>
        <dbReference type="PIRSR" id="PIRSR006118-2"/>
    </source>
</evidence>